<comment type="caution">
    <text evidence="2">The sequence shown here is derived from an EMBL/GenBank/DDBJ whole genome shotgun (WGS) entry which is preliminary data.</text>
</comment>
<evidence type="ECO:0000313" key="3">
    <source>
        <dbReference type="Proteomes" id="UP000247681"/>
    </source>
</evidence>
<evidence type="ECO:0000256" key="1">
    <source>
        <dbReference type="SAM" id="Phobius"/>
    </source>
</evidence>
<keyword evidence="1" id="KW-0812">Transmembrane</keyword>
<keyword evidence="1" id="KW-1133">Transmembrane helix</keyword>
<dbReference type="Proteomes" id="UP000247681">
    <property type="component" value="Unassembled WGS sequence"/>
</dbReference>
<dbReference type="RefSeq" id="WP_110346449.1">
    <property type="nucleotide sequence ID" value="NZ_QJHL01000002.1"/>
</dbReference>
<name>A0A2V4C1B9_9FLAO</name>
<evidence type="ECO:0000313" key="2">
    <source>
        <dbReference type="EMBL" id="PXY44935.1"/>
    </source>
</evidence>
<dbReference type="AlphaFoldDB" id="A0A2V4C1B9"/>
<reference evidence="2 3" key="1">
    <citation type="submission" date="2018-05" db="EMBL/GenBank/DDBJ databases">
        <title>Flavobacterium sp. strain IMCC34758, incomplete genome.</title>
        <authorList>
            <person name="Joung Y."/>
        </authorList>
    </citation>
    <scope>NUCLEOTIDE SEQUENCE [LARGE SCALE GENOMIC DNA]</scope>
    <source>
        <strain evidence="2 3">IMCC34758</strain>
    </source>
</reference>
<dbReference type="OrthoDB" id="1439518at2"/>
<feature type="transmembrane region" description="Helical" evidence="1">
    <location>
        <begin position="9"/>
        <end position="29"/>
    </location>
</feature>
<gene>
    <name evidence="2" type="ORF">DMB68_09455</name>
</gene>
<organism evidence="2 3">
    <name type="scientific">Flavobacterium hydrophilum</name>
    <dbReference type="NCBI Taxonomy" id="2211445"/>
    <lineage>
        <taxon>Bacteria</taxon>
        <taxon>Pseudomonadati</taxon>
        <taxon>Bacteroidota</taxon>
        <taxon>Flavobacteriia</taxon>
        <taxon>Flavobacteriales</taxon>
        <taxon>Flavobacteriaceae</taxon>
        <taxon>Flavobacterium</taxon>
    </lineage>
</organism>
<feature type="transmembrane region" description="Helical" evidence="1">
    <location>
        <begin position="41"/>
        <end position="68"/>
    </location>
</feature>
<proteinExistence type="predicted"/>
<keyword evidence="1" id="KW-0472">Membrane</keyword>
<keyword evidence="3" id="KW-1185">Reference proteome</keyword>
<accession>A0A2V4C1B9</accession>
<protein>
    <submittedName>
        <fullName evidence="2">Uncharacterized protein</fullName>
    </submittedName>
</protein>
<feature type="transmembrane region" description="Helical" evidence="1">
    <location>
        <begin position="99"/>
        <end position="123"/>
    </location>
</feature>
<sequence length="201" mass="23349">MNLKTKAKYLFLYLVLTAIGVLLAFRYWWTDPLILSGLNKFTIVLLFSVGICWLGILFLSIMIIRLLIVKIDNHKFISPLDLTNNKYYASEIGLKKAKIFGNAIAFIGFPMLFLTIFLFRFLIGIYETHELATNGVIENIVIKKLNKDIKKNSYAFIEYGKGKHSVNIQSDYLRLNDTIKIIYSNRNPNIVKFFNEYKENE</sequence>
<dbReference type="EMBL" id="QJHL01000002">
    <property type="protein sequence ID" value="PXY44935.1"/>
    <property type="molecule type" value="Genomic_DNA"/>
</dbReference>